<protein>
    <submittedName>
        <fullName evidence="2">Uncharacterized protein</fullName>
    </submittedName>
</protein>
<name>A0A1X6NE91_9APHY</name>
<feature type="compositionally biased region" description="Acidic residues" evidence="1">
    <location>
        <begin position="71"/>
        <end position="80"/>
    </location>
</feature>
<evidence type="ECO:0000313" key="2">
    <source>
        <dbReference type="EMBL" id="OSX66948.1"/>
    </source>
</evidence>
<feature type="region of interest" description="Disordered" evidence="1">
    <location>
        <begin position="242"/>
        <end position="279"/>
    </location>
</feature>
<feature type="compositionally biased region" description="Basic and acidic residues" evidence="1">
    <location>
        <begin position="255"/>
        <end position="267"/>
    </location>
</feature>
<dbReference type="AlphaFoldDB" id="A0A1X6NE91"/>
<dbReference type="RefSeq" id="XP_024343742.1">
    <property type="nucleotide sequence ID" value="XM_024483832.1"/>
</dbReference>
<dbReference type="OrthoDB" id="5396103at2759"/>
<dbReference type="EMBL" id="KZ110591">
    <property type="protein sequence ID" value="OSX66948.1"/>
    <property type="molecule type" value="Genomic_DNA"/>
</dbReference>
<proteinExistence type="predicted"/>
<reference evidence="2 3" key="1">
    <citation type="submission" date="2017-04" db="EMBL/GenBank/DDBJ databases">
        <title>Genome Sequence of the Model Brown-Rot Fungus Postia placenta SB12.</title>
        <authorList>
            <consortium name="DOE Joint Genome Institute"/>
            <person name="Gaskell J."/>
            <person name="Kersten P."/>
            <person name="Larrondo L.F."/>
            <person name="Canessa P."/>
            <person name="Martinez D."/>
            <person name="Hibbett D."/>
            <person name="Schmoll M."/>
            <person name="Kubicek C.P."/>
            <person name="Martinez A.T."/>
            <person name="Yadav J."/>
            <person name="Master E."/>
            <person name="Magnuson J.K."/>
            <person name="James T."/>
            <person name="Yaver D."/>
            <person name="Berka R."/>
            <person name="Labutti K."/>
            <person name="Lipzen A."/>
            <person name="Aerts A."/>
            <person name="Barry K."/>
            <person name="Henrissat B."/>
            <person name="Blanchette R."/>
            <person name="Grigoriev I."/>
            <person name="Cullen D."/>
        </authorList>
    </citation>
    <scope>NUCLEOTIDE SEQUENCE [LARGE SCALE GENOMIC DNA]</scope>
    <source>
        <strain evidence="2 3">MAD-698-R-SB12</strain>
    </source>
</reference>
<dbReference type="Proteomes" id="UP000194127">
    <property type="component" value="Unassembled WGS sequence"/>
</dbReference>
<dbReference type="STRING" id="670580.A0A1X6NE91"/>
<keyword evidence="3" id="KW-1185">Reference proteome</keyword>
<feature type="compositionally biased region" description="Basic and acidic residues" evidence="1">
    <location>
        <begin position="17"/>
        <end position="26"/>
    </location>
</feature>
<feature type="region of interest" description="Disordered" evidence="1">
    <location>
        <begin position="134"/>
        <end position="175"/>
    </location>
</feature>
<evidence type="ECO:0000256" key="1">
    <source>
        <dbReference type="SAM" id="MobiDB-lite"/>
    </source>
</evidence>
<evidence type="ECO:0000313" key="3">
    <source>
        <dbReference type="Proteomes" id="UP000194127"/>
    </source>
</evidence>
<organism evidence="2 3">
    <name type="scientific">Postia placenta MAD-698-R-SB12</name>
    <dbReference type="NCBI Taxonomy" id="670580"/>
    <lineage>
        <taxon>Eukaryota</taxon>
        <taxon>Fungi</taxon>
        <taxon>Dikarya</taxon>
        <taxon>Basidiomycota</taxon>
        <taxon>Agaricomycotina</taxon>
        <taxon>Agaricomycetes</taxon>
        <taxon>Polyporales</taxon>
        <taxon>Adustoporiaceae</taxon>
        <taxon>Rhodonia</taxon>
    </lineage>
</organism>
<gene>
    <name evidence="2" type="ORF">POSPLADRAFT_1129326</name>
</gene>
<dbReference type="GeneID" id="36328781"/>
<feature type="region of interest" description="Disordered" evidence="1">
    <location>
        <begin position="1"/>
        <end position="84"/>
    </location>
</feature>
<accession>A0A1X6NE91</accession>
<feature type="compositionally biased region" description="Basic and acidic residues" evidence="1">
    <location>
        <begin position="50"/>
        <end position="70"/>
    </location>
</feature>
<sequence length="279" mass="30499">MYAQVKAPRIRSLISESRPEENEVRSEAQFQRLVASRCDLPSVPKTPRAPSDRGRYPEEADTEEPQREDTPSDDDGDFDDSVPFSYVEPIGIAKPVTPAQSVNGDDIGMLESPGGMAMDIDQNLQASSMGSPIMSSWRHTPPPTSSVARNNKRKLDDRYDPYPTTKRRAVSPSISHLRESQLSLFNPRTPVGTPRLVMPTPIPIPTGPSSATSSPIVGPSSYFCRGPHSALSSPTLRAQMLSSPVLRPILPRPRRQGDMDREEREIDGAGEGVGDLTLA</sequence>